<organism evidence="2 3">
    <name type="scientific">Pseudohoeflea suaedae</name>
    <dbReference type="NCBI Taxonomy" id="877384"/>
    <lineage>
        <taxon>Bacteria</taxon>
        <taxon>Pseudomonadati</taxon>
        <taxon>Pseudomonadota</taxon>
        <taxon>Alphaproteobacteria</taxon>
        <taxon>Hyphomicrobiales</taxon>
        <taxon>Rhizobiaceae</taxon>
        <taxon>Pseudohoeflea</taxon>
    </lineage>
</organism>
<accession>A0A4R5PKZ1</accession>
<dbReference type="AlphaFoldDB" id="A0A4R5PKZ1"/>
<dbReference type="SMART" id="SM00065">
    <property type="entry name" value="GAF"/>
    <property type="match status" value="1"/>
</dbReference>
<sequence length="387" mass="42643">MKADLHPREDERLERLADYDILDTLQESEFDNLVALASKITGAPVSLVSLVDRDRQWFKAKTGFPDSETGLENSICAHGMGMDGIFEISDTTKDARTADMDIVTAAESPVRFYAGAPLVSDDGLPLGMLCVLDHKPRELDEDQKFALRVLGDQVMAQLELRRRLKTEITIRRELEESLAERDLLAREVDHRVKNSLAMVTSFITMQMRREASPEAKKVLEAAAARINAISALHQELYLASEHGQVSLPQLAERLSNLLRQTAPAGVSLEVEMEPIRVQPQRATAFSVIFNEFVTNSFKHAFQGRANGLVQVIGRQEGPDYKIVLSDNGTGTGENDNATTEGLGNRVIMSMARQLGATPRFGGTRDGYRFEIAIKDDSSAAALATAAE</sequence>
<dbReference type="PROSITE" id="PS50109">
    <property type="entry name" value="HIS_KIN"/>
    <property type="match status" value="1"/>
</dbReference>
<evidence type="ECO:0000313" key="3">
    <source>
        <dbReference type="Proteomes" id="UP000295131"/>
    </source>
</evidence>
<dbReference type="SUPFAM" id="SSF55781">
    <property type="entry name" value="GAF domain-like"/>
    <property type="match status" value="1"/>
</dbReference>
<dbReference type="Gene3D" id="3.30.450.40">
    <property type="match status" value="1"/>
</dbReference>
<dbReference type="SUPFAM" id="SSF55874">
    <property type="entry name" value="ATPase domain of HSP90 chaperone/DNA topoisomerase II/histidine kinase"/>
    <property type="match status" value="1"/>
</dbReference>
<dbReference type="InterPro" id="IPR011495">
    <property type="entry name" value="Sig_transdc_His_kin_sub2_dim/P"/>
</dbReference>
<dbReference type="PANTHER" id="PTHR43102:SF2">
    <property type="entry name" value="GAF DOMAIN-CONTAINING PROTEIN"/>
    <property type="match status" value="1"/>
</dbReference>
<feature type="domain" description="Histidine kinase" evidence="1">
    <location>
        <begin position="187"/>
        <end position="377"/>
    </location>
</feature>
<dbReference type="InterPro" id="IPR005467">
    <property type="entry name" value="His_kinase_dom"/>
</dbReference>
<comment type="caution">
    <text evidence="2">The sequence shown here is derived from an EMBL/GenBank/DDBJ whole genome shotgun (WGS) entry which is preliminary data.</text>
</comment>
<reference evidence="2 3" key="1">
    <citation type="journal article" date="2013" name="Int. J. Syst. Evol. Microbiol.">
        <title>Hoeflea suaedae sp. nov., an endophytic bacterium isolated from the root of the halophyte Suaeda maritima.</title>
        <authorList>
            <person name="Chung E.J."/>
            <person name="Park J.A."/>
            <person name="Pramanik P."/>
            <person name="Bibi F."/>
            <person name="Jeon C.O."/>
            <person name="Chung Y.R."/>
        </authorList>
    </citation>
    <scope>NUCLEOTIDE SEQUENCE [LARGE SCALE GENOMIC DNA]</scope>
    <source>
        <strain evidence="2 3">YC6898</strain>
    </source>
</reference>
<evidence type="ECO:0000313" key="2">
    <source>
        <dbReference type="EMBL" id="TDH37583.1"/>
    </source>
</evidence>
<dbReference type="InterPro" id="IPR036890">
    <property type="entry name" value="HATPase_C_sf"/>
</dbReference>
<dbReference type="InterPro" id="IPR003018">
    <property type="entry name" value="GAF"/>
</dbReference>
<evidence type="ECO:0000259" key="1">
    <source>
        <dbReference type="PROSITE" id="PS50109"/>
    </source>
</evidence>
<dbReference type="Gene3D" id="3.30.565.10">
    <property type="entry name" value="Histidine kinase-like ATPase, C-terminal domain"/>
    <property type="match status" value="1"/>
</dbReference>
<dbReference type="InterPro" id="IPR029016">
    <property type="entry name" value="GAF-like_dom_sf"/>
</dbReference>
<dbReference type="Gene3D" id="3.30.450.20">
    <property type="entry name" value="PAS domain"/>
    <property type="match status" value="1"/>
</dbReference>
<dbReference type="EMBL" id="SMSI01000001">
    <property type="protein sequence ID" value="TDH37583.1"/>
    <property type="molecule type" value="Genomic_DNA"/>
</dbReference>
<name>A0A4R5PKZ1_9HYPH</name>
<keyword evidence="3" id="KW-1185">Reference proteome</keyword>
<dbReference type="Pfam" id="PF07568">
    <property type="entry name" value="HisKA_2"/>
    <property type="match status" value="1"/>
</dbReference>
<protein>
    <submittedName>
        <fullName evidence="2">GAF domain-containing protein</fullName>
    </submittedName>
</protein>
<dbReference type="RefSeq" id="WP_133282421.1">
    <property type="nucleotide sequence ID" value="NZ_SMSI01000001.1"/>
</dbReference>
<dbReference type="Proteomes" id="UP000295131">
    <property type="component" value="Unassembled WGS sequence"/>
</dbReference>
<dbReference type="PANTHER" id="PTHR43102">
    <property type="entry name" value="SLR1143 PROTEIN"/>
    <property type="match status" value="1"/>
</dbReference>
<dbReference type="OrthoDB" id="9767435at2"/>
<dbReference type="Pfam" id="PF01590">
    <property type="entry name" value="GAF"/>
    <property type="match status" value="1"/>
</dbReference>
<proteinExistence type="predicted"/>
<gene>
    <name evidence="2" type="ORF">E2A64_00070</name>
</gene>